<dbReference type="PANTHER" id="PTHR31269">
    <property type="entry name" value="S-TYPE ANION CHANNEL SLAH3"/>
    <property type="match status" value="1"/>
</dbReference>
<dbReference type="GO" id="GO:0006873">
    <property type="term" value="P:intracellular monoatomic ion homeostasis"/>
    <property type="evidence" value="ECO:0007669"/>
    <property type="project" value="InterPro"/>
</dbReference>
<evidence type="ECO:0000256" key="4">
    <source>
        <dbReference type="ARBA" id="ARBA00022448"/>
    </source>
</evidence>
<keyword evidence="12" id="KW-1185">Reference proteome</keyword>
<dbReference type="GO" id="GO:0005886">
    <property type="term" value="C:plasma membrane"/>
    <property type="evidence" value="ECO:0007669"/>
    <property type="project" value="UniProtKB-SubCell"/>
</dbReference>
<proteinExistence type="inferred from homology"/>
<dbReference type="InterPro" id="IPR004695">
    <property type="entry name" value="SLAC1/Mae1/Ssu1/TehA"/>
</dbReference>
<feature type="transmembrane region" description="Helical" evidence="10">
    <location>
        <begin position="219"/>
        <end position="240"/>
    </location>
</feature>
<evidence type="ECO:0000256" key="10">
    <source>
        <dbReference type="SAM" id="Phobius"/>
    </source>
</evidence>
<reference evidence="11 12" key="1">
    <citation type="submission" date="2024-04" db="EMBL/GenBank/DDBJ databases">
        <title>The reference genome of an endangered Asteraceae, Deinandra increscens subsp. villosa, native to the Central Coast of California.</title>
        <authorList>
            <person name="Guilliams M."/>
            <person name="Hasenstab-Lehman K."/>
            <person name="Meyer R."/>
            <person name="Mcevoy S."/>
        </authorList>
    </citation>
    <scope>NUCLEOTIDE SEQUENCE [LARGE SCALE GENOMIC DNA]</scope>
    <source>
        <tissue evidence="11">Leaf</tissue>
    </source>
</reference>
<sequence length="596" mass="66992">MEIAQNLGTKKEVIPSLIRSIDANEVVGFDDNLMKQSVLNVEFMDSGDNKIKPEISNVDLRHHRTPSISISMPSSPTEVVHLQNTKRVAFTDDVVLELTGNNAPPTISAATFHSQPLPTGVGFEEPVAAGKLPKQPVRNPRIDKLTDERYSSFKTWSGKLERQISNLRGKPVGEPPVNTPRSENVPVHRYFDALEGPELDILRPSEEIILPEDKKWPFLLRYPISSFGICLGVSSQAIMWKNLALTESTHFLHVSPKVNLILWCISVVLFAVVAATYLLKLIFYFEAVRREYYHPIRVNFFFAPWIALLFLAIGVPTTVATNLPHFLWYVLMAPIFILELKIYGQWMSGGQRRLSKVANPSNHLSVVGNFVGALLGASMGLKEGPIFFFAVGIAHYTVLFVTLYQRLPTNETLPKELHPVFFLFVAAPSVASMAWARINGSFDYGARIAYFIAMFLYFSLAVRVNFFRGFKFSLAWWAYTFPMTGAAIATIRYTSEVSNTLTKLLSVSLSTIATLTVFGLLVTTVLRAFVMRDLFPNDIAIAISDRKPKTVRKWFHRRSGSSEKDIEHYLKFVTSNEKDVEVSVVTKDVESQTTLT</sequence>
<feature type="transmembrane region" description="Helical" evidence="10">
    <location>
        <begin position="387"/>
        <end position="405"/>
    </location>
</feature>
<dbReference type="Proteomes" id="UP001408789">
    <property type="component" value="Unassembled WGS sequence"/>
</dbReference>
<comment type="caution">
    <text evidence="11">The sequence shown here is derived from an EMBL/GenBank/DDBJ whole genome shotgun (WGS) entry which is preliminary data.</text>
</comment>
<keyword evidence="6 10" id="KW-0812">Transmembrane</keyword>
<feature type="transmembrane region" description="Helical" evidence="10">
    <location>
        <begin position="300"/>
        <end position="320"/>
    </location>
</feature>
<feature type="transmembrane region" description="Helical" evidence="10">
    <location>
        <begin position="326"/>
        <end position="343"/>
    </location>
</feature>
<gene>
    <name evidence="11" type="ORF">SSX86_017046</name>
</gene>
<feature type="transmembrane region" description="Helical" evidence="10">
    <location>
        <begin position="260"/>
        <end position="279"/>
    </location>
</feature>
<dbReference type="GO" id="GO:0008308">
    <property type="term" value="F:voltage-gated monoatomic anion channel activity"/>
    <property type="evidence" value="ECO:0007669"/>
    <property type="project" value="InterPro"/>
</dbReference>
<accession>A0AAP0CUB9</accession>
<comment type="subcellular location">
    <subcellularLocation>
        <location evidence="2">Cell membrane</location>
    </subcellularLocation>
    <subcellularLocation>
        <location evidence="1">Endomembrane system</location>
        <topology evidence="1">Multi-pass membrane protein</topology>
    </subcellularLocation>
</comment>
<evidence type="ECO:0000313" key="12">
    <source>
        <dbReference type="Proteomes" id="UP001408789"/>
    </source>
</evidence>
<dbReference type="Pfam" id="PF03595">
    <property type="entry name" value="SLAC1"/>
    <property type="match status" value="1"/>
</dbReference>
<dbReference type="InterPro" id="IPR038665">
    <property type="entry name" value="Voltage-dep_anion_channel_sf"/>
</dbReference>
<evidence type="ECO:0000256" key="3">
    <source>
        <dbReference type="ARBA" id="ARBA00007808"/>
    </source>
</evidence>
<feature type="transmembrane region" description="Helical" evidence="10">
    <location>
        <begin position="505"/>
        <end position="526"/>
    </location>
</feature>
<protein>
    <submittedName>
        <fullName evidence="11">Uncharacterized protein</fullName>
    </submittedName>
</protein>
<evidence type="ECO:0000256" key="6">
    <source>
        <dbReference type="ARBA" id="ARBA00022692"/>
    </source>
</evidence>
<evidence type="ECO:0000256" key="2">
    <source>
        <dbReference type="ARBA" id="ARBA00004236"/>
    </source>
</evidence>
<feature type="transmembrane region" description="Helical" evidence="10">
    <location>
        <begin position="364"/>
        <end position="381"/>
    </location>
</feature>
<dbReference type="AlphaFoldDB" id="A0AAP0CUB9"/>
<evidence type="ECO:0000256" key="7">
    <source>
        <dbReference type="ARBA" id="ARBA00022989"/>
    </source>
</evidence>
<feature type="transmembrane region" description="Helical" evidence="10">
    <location>
        <begin position="474"/>
        <end position="493"/>
    </location>
</feature>
<organism evidence="11 12">
    <name type="scientific">Deinandra increscens subsp. villosa</name>
    <dbReference type="NCBI Taxonomy" id="3103831"/>
    <lineage>
        <taxon>Eukaryota</taxon>
        <taxon>Viridiplantae</taxon>
        <taxon>Streptophyta</taxon>
        <taxon>Embryophyta</taxon>
        <taxon>Tracheophyta</taxon>
        <taxon>Spermatophyta</taxon>
        <taxon>Magnoliopsida</taxon>
        <taxon>eudicotyledons</taxon>
        <taxon>Gunneridae</taxon>
        <taxon>Pentapetalae</taxon>
        <taxon>asterids</taxon>
        <taxon>campanulids</taxon>
        <taxon>Asterales</taxon>
        <taxon>Asteraceae</taxon>
        <taxon>Asteroideae</taxon>
        <taxon>Heliantheae alliance</taxon>
        <taxon>Madieae</taxon>
        <taxon>Madiinae</taxon>
        <taxon>Deinandra</taxon>
    </lineage>
</organism>
<keyword evidence="5" id="KW-1003">Cell membrane</keyword>
<dbReference type="InterPro" id="IPR030183">
    <property type="entry name" value="SLAC/SLAH"/>
</dbReference>
<evidence type="ECO:0000256" key="9">
    <source>
        <dbReference type="ARBA" id="ARBA00023136"/>
    </source>
</evidence>
<keyword evidence="9 10" id="KW-0472">Membrane</keyword>
<evidence type="ECO:0000313" key="11">
    <source>
        <dbReference type="EMBL" id="KAK9063176.1"/>
    </source>
</evidence>
<evidence type="ECO:0000256" key="8">
    <source>
        <dbReference type="ARBA" id="ARBA00023065"/>
    </source>
</evidence>
<feature type="transmembrane region" description="Helical" evidence="10">
    <location>
        <begin position="417"/>
        <end position="438"/>
    </location>
</feature>
<dbReference type="PANTHER" id="PTHR31269:SF41">
    <property type="entry name" value="VOLTAGE-DEPENDENT ANION CHANNEL"/>
    <property type="match status" value="1"/>
</dbReference>
<evidence type="ECO:0000256" key="1">
    <source>
        <dbReference type="ARBA" id="ARBA00004127"/>
    </source>
</evidence>
<dbReference type="EMBL" id="JBCNJP010000018">
    <property type="protein sequence ID" value="KAK9063176.1"/>
    <property type="molecule type" value="Genomic_DNA"/>
</dbReference>
<keyword evidence="7 10" id="KW-1133">Transmembrane helix</keyword>
<dbReference type="GO" id="GO:0012505">
    <property type="term" value="C:endomembrane system"/>
    <property type="evidence" value="ECO:0007669"/>
    <property type="project" value="UniProtKB-SubCell"/>
</dbReference>
<dbReference type="Gene3D" id="1.50.10.150">
    <property type="entry name" value="Voltage-dependent anion channel"/>
    <property type="match status" value="1"/>
</dbReference>
<evidence type="ECO:0000256" key="5">
    <source>
        <dbReference type="ARBA" id="ARBA00022475"/>
    </source>
</evidence>
<name>A0AAP0CUB9_9ASTR</name>
<comment type="similarity">
    <text evidence="3">Belongs to the SLAC1 S-type anion channel family.</text>
</comment>
<keyword evidence="4" id="KW-0813">Transport</keyword>
<feature type="transmembrane region" description="Helical" evidence="10">
    <location>
        <begin position="444"/>
        <end position="462"/>
    </location>
</feature>
<keyword evidence="8" id="KW-0406">Ion transport</keyword>
<dbReference type="CDD" id="cd09323">
    <property type="entry name" value="TDT_SLAC1_like"/>
    <property type="match status" value="1"/>
</dbReference>